<evidence type="ECO:0000313" key="1">
    <source>
        <dbReference type="EMBL" id="KAL0190759.1"/>
    </source>
</evidence>
<reference evidence="1 2" key="1">
    <citation type="submission" date="2024-05" db="EMBL/GenBank/DDBJ databases">
        <title>Genome sequencing and assembly of Indian major carp, Cirrhinus mrigala (Hamilton, 1822).</title>
        <authorList>
            <person name="Mohindra V."/>
            <person name="Chowdhury L.M."/>
            <person name="Lal K."/>
            <person name="Jena J.K."/>
        </authorList>
    </citation>
    <scope>NUCLEOTIDE SEQUENCE [LARGE SCALE GENOMIC DNA]</scope>
    <source>
        <strain evidence="1">CM1030</strain>
        <tissue evidence="1">Blood</tissue>
    </source>
</reference>
<name>A0ABD0QWZ4_CIRMR</name>
<dbReference type="EMBL" id="JAMKFB020000006">
    <property type="protein sequence ID" value="KAL0190759.1"/>
    <property type="molecule type" value="Genomic_DNA"/>
</dbReference>
<feature type="non-terminal residue" evidence="1">
    <location>
        <position position="1"/>
    </location>
</feature>
<evidence type="ECO:0000313" key="2">
    <source>
        <dbReference type="Proteomes" id="UP001529510"/>
    </source>
</evidence>
<organism evidence="1 2">
    <name type="scientific">Cirrhinus mrigala</name>
    <name type="common">Mrigala</name>
    <dbReference type="NCBI Taxonomy" id="683832"/>
    <lineage>
        <taxon>Eukaryota</taxon>
        <taxon>Metazoa</taxon>
        <taxon>Chordata</taxon>
        <taxon>Craniata</taxon>
        <taxon>Vertebrata</taxon>
        <taxon>Euteleostomi</taxon>
        <taxon>Actinopterygii</taxon>
        <taxon>Neopterygii</taxon>
        <taxon>Teleostei</taxon>
        <taxon>Ostariophysi</taxon>
        <taxon>Cypriniformes</taxon>
        <taxon>Cyprinidae</taxon>
        <taxon>Labeoninae</taxon>
        <taxon>Labeonini</taxon>
        <taxon>Cirrhinus</taxon>
    </lineage>
</organism>
<proteinExistence type="predicted"/>
<accession>A0ABD0QWZ4</accession>
<dbReference type="Proteomes" id="UP001529510">
    <property type="component" value="Unassembled WGS sequence"/>
</dbReference>
<dbReference type="AlphaFoldDB" id="A0ABD0QWZ4"/>
<keyword evidence="2" id="KW-1185">Reference proteome</keyword>
<sequence>AILRALYAVLTHDISSRICDVALNIIECLLQLGVVPSMTKKASKPEDKEAELWVELKGRRLEAQEQHLMEVVEEMEEEVVERVVEEAEMI</sequence>
<protein>
    <submittedName>
        <fullName evidence="1">Uncharacterized protein</fullName>
    </submittedName>
</protein>
<comment type="caution">
    <text evidence="1">The sequence shown here is derived from an EMBL/GenBank/DDBJ whole genome shotgun (WGS) entry which is preliminary data.</text>
</comment>
<gene>
    <name evidence="1" type="ORF">M9458_013457</name>
</gene>